<dbReference type="Proteomes" id="UP000799291">
    <property type="component" value="Unassembled WGS sequence"/>
</dbReference>
<keyword evidence="1" id="KW-1133">Transmembrane helix</keyword>
<organism evidence="2 3">
    <name type="scientific">Lentithecium fluviatile CBS 122367</name>
    <dbReference type="NCBI Taxonomy" id="1168545"/>
    <lineage>
        <taxon>Eukaryota</taxon>
        <taxon>Fungi</taxon>
        <taxon>Dikarya</taxon>
        <taxon>Ascomycota</taxon>
        <taxon>Pezizomycotina</taxon>
        <taxon>Dothideomycetes</taxon>
        <taxon>Pleosporomycetidae</taxon>
        <taxon>Pleosporales</taxon>
        <taxon>Massarineae</taxon>
        <taxon>Lentitheciaceae</taxon>
        <taxon>Lentithecium</taxon>
    </lineage>
</organism>
<evidence type="ECO:0000313" key="2">
    <source>
        <dbReference type="EMBL" id="KAF2679756.1"/>
    </source>
</evidence>
<keyword evidence="3" id="KW-1185">Reference proteome</keyword>
<reference evidence="2" key="1">
    <citation type="journal article" date="2020" name="Stud. Mycol.">
        <title>101 Dothideomycetes genomes: a test case for predicting lifestyles and emergence of pathogens.</title>
        <authorList>
            <person name="Haridas S."/>
            <person name="Albert R."/>
            <person name="Binder M."/>
            <person name="Bloem J."/>
            <person name="Labutti K."/>
            <person name="Salamov A."/>
            <person name="Andreopoulos B."/>
            <person name="Baker S."/>
            <person name="Barry K."/>
            <person name="Bills G."/>
            <person name="Bluhm B."/>
            <person name="Cannon C."/>
            <person name="Castanera R."/>
            <person name="Culley D."/>
            <person name="Daum C."/>
            <person name="Ezra D."/>
            <person name="Gonzalez J."/>
            <person name="Henrissat B."/>
            <person name="Kuo A."/>
            <person name="Liang C."/>
            <person name="Lipzen A."/>
            <person name="Lutzoni F."/>
            <person name="Magnuson J."/>
            <person name="Mondo S."/>
            <person name="Nolan M."/>
            <person name="Ohm R."/>
            <person name="Pangilinan J."/>
            <person name="Park H.-J."/>
            <person name="Ramirez L."/>
            <person name="Alfaro M."/>
            <person name="Sun H."/>
            <person name="Tritt A."/>
            <person name="Yoshinaga Y."/>
            <person name="Zwiers L.-H."/>
            <person name="Turgeon B."/>
            <person name="Goodwin S."/>
            <person name="Spatafora J."/>
            <person name="Crous P."/>
            <person name="Grigoriev I."/>
        </authorList>
    </citation>
    <scope>NUCLEOTIDE SEQUENCE</scope>
    <source>
        <strain evidence="2">CBS 122367</strain>
    </source>
</reference>
<dbReference type="EMBL" id="MU005601">
    <property type="protein sequence ID" value="KAF2679756.1"/>
    <property type="molecule type" value="Genomic_DNA"/>
</dbReference>
<keyword evidence="1" id="KW-0812">Transmembrane</keyword>
<evidence type="ECO:0000256" key="1">
    <source>
        <dbReference type="SAM" id="Phobius"/>
    </source>
</evidence>
<gene>
    <name evidence="2" type="ORF">K458DRAFT_313607</name>
</gene>
<accession>A0A6G1IND6</accession>
<dbReference type="AlphaFoldDB" id="A0A6G1IND6"/>
<name>A0A6G1IND6_9PLEO</name>
<feature type="non-terminal residue" evidence="2">
    <location>
        <position position="1"/>
    </location>
</feature>
<dbReference type="OrthoDB" id="3943081at2759"/>
<feature type="transmembrane region" description="Helical" evidence="1">
    <location>
        <begin position="6"/>
        <end position="24"/>
    </location>
</feature>
<evidence type="ECO:0000313" key="3">
    <source>
        <dbReference type="Proteomes" id="UP000799291"/>
    </source>
</evidence>
<sequence>NKLIVFFYVNDIITLCVPAYISALNKFKRKLLSKYEIRSLEELQTFCGIQVKRDRDSKLI</sequence>
<protein>
    <recommendedName>
        <fullName evidence="4">Reverse transcriptase Ty1/copia-type domain-containing protein</fullName>
    </recommendedName>
</protein>
<proteinExistence type="predicted"/>
<evidence type="ECO:0008006" key="4">
    <source>
        <dbReference type="Google" id="ProtNLM"/>
    </source>
</evidence>
<keyword evidence="1" id="KW-0472">Membrane</keyword>